<evidence type="ECO:0000313" key="4">
    <source>
        <dbReference type="RefSeq" id="XP_030372137.1"/>
    </source>
</evidence>
<dbReference type="RefSeq" id="XP_030372137.1">
    <property type="nucleotide sequence ID" value="XM_030516277.1"/>
</dbReference>
<dbReference type="PANTHER" id="PTHR21644:SF0">
    <property type="entry name" value="AT02555P-RELATED"/>
    <property type="match status" value="1"/>
</dbReference>
<reference evidence="4" key="1">
    <citation type="submission" date="2025-08" db="UniProtKB">
        <authorList>
            <consortium name="RefSeq"/>
        </authorList>
    </citation>
    <scope>IDENTIFICATION</scope>
    <source>
        <strain evidence="4">11010-0011.00</strain>
        <tissue evidence="4">Whole body</tissue>
    </source>
</reference>
<evidence type="ECO:0000256" key="1">
    <source>
        <dbReference type="SAM" id="MobiDB-lite"/>
    </source>
</evidence>
<keyword evidence="2" id="KW-0812">Transmembrane</keyword>
<feature type="region of interest" description="Disordered" evidence="1">
    <location>
        <begin position="434"/>
        <end position="476"/>
    </location>
</feature>
<organism evidence="3 4">
    <name type="scientific">Drosophila lebanonensis</name>
    <name type="common">Fruit fly</name>
    <name type="synonym">Scaptodrosophila lebanonensis</name>
    <dbReference type="NCBI Taxonomy" id="7225"/>
    <lineage>
        <taxon>Eukaryota</taxon>
        <taxon>Metazoa</taxon>
        <taxon>Ecdysozoa</taxon>
        <taxon>Arthropoda</taxon>
        <taxon>Hexapoda</taxon>
        <taxon>Insecta</taxon>
        <taxon>Pterygota</taxon>
        <taxon>Neoptera</taxon>
        <taxon>Endopterygota</taxon>
        <taxon>Diptera</taxon>
        <taxon>Brachycera</taxon>
        <taxon>Muscomorpha</taxon>
        <taxon>Ephydroidea</taxon>
        <taxon>Drosophilidae</taxon>
        <taxon>Scaptodrosophila</taxon>
    </lineage>
</organism>
<sequence length="476" mass="53948">MFNIPKHLRFNIDSDPDNEDGPIDPDYVFIRPEDVNDIYEYFKKSRIIMYPADGSHEVWMTPKLIVLFEDGSINNVADIVADNLVHPLGKGRVASIIVQESMLEPLIEQIKIRMRPMDKRVVAHPNFIKSLNLIERLRPKTICMEEFDESDVKKNDGHMIPGSPIIVCDFPQFYFGKKPTGIITLNSFRHFNELIKLANREDVPFTMVSVWTEKTAHVYELASRFRKATYFLLNSIKAPLKPIMPFIKRDENTVLTADNFHYETITTLGKQNKRQFLLPWILFMLCDLLIECGHLLHLTVSKRVVFDPIVGFIFTIDFFILCLNLYCLLCVISQYQEYRDQRAEEALPVSPIVIVTAPQKTKKSQTLKAPEGKTRQTRRLLAASPLITSQRLTNFSTITEEEEQQIKCKKIAASSGAAALSDTTEVRVGVGANAEKEGHGINGSCEQLSENPSPQEPDEGVNAGIPIIISEPSSLP</sequence>
<protein>
    <submittedName>
        <fullName evidence="4">Uncharacterized protein LOC115622362</fullName>
    </submittedName>
</protein>
<feature type="transmembrane region" description="Helical" evidence="2">
    <location>
        <begin position="309"/>
        <end position="332"/>
    </location>
</feature>
<proteinExistence type="predicted"/>
<keyword evidence="2" id="KW-1133">Transmembrane helix</keyword>
<accession>A0A6J2TB05</accession>
<dbReference type="Pfam" id="PF07368">
    <property type="entry name" value="DUF1487"/>
    <property type="match status" value="1"/>
</dbReference>
<dbReference type="OrthoDB" id="310895at2759"/>
<evidence type="ECO:0000313" key="3">
    <source>
        <dbReference type="Proteomes" id="UP000504634"/>
    </source>
</evidence>
<feature type="transmembrane region" description="Helical" evidence="2">
    <location>
        <begin position="276"/>
        <end position="297"/>
    </location>
</feature>
<gene>
    <name evidence="4" type="primary">LOC115622362</name>
</gene>
<feature type="compositionally biased region" description="Low complexity" evidence="1">
    <location>
        <begin position="465"/>
        <end position="476"/>
    </location>
</feature>
<evidence type="ECO:0000256" key="2">
    <source>
        <dbReference type="SAM" id="Phobius"/>
    </source>
</evidence>
<dbReference type="Proteomes" id="UP000504634">
    <property type="component" value="Unplaced"/>
</dbReference>
<dbReference type="AlphaFoldDB" id="A0A6J2TB05"/>
<keyword evidence="2" id="KW-0472">Membrane</keyword>
<keyword evidence="3" id="KW-1185">Reference proteome</keyword>
<dbReference type="PANTHER" id="PTHR21644">
    <property type="entry name" value="AT02555P-RELATED"/>
    <property type="match status" value="1"/>
</dbReference>
<dbReference type="InterPro" id="IPR009961">
    <property type="entry name" value="DUF1487"/>
</dbReference>
<name>A0A6J2TB05_DROLE</name>
<dbReference type="GeneID" id="115622362"/>
<feature type="compositionally biased region" description="Polar residues" evidence="1">
    <location>
        <begin position="444"/>
        <end position="453"/>
    </location>
</feature>